<name>A0AAF5DJK6_STRER</name>
<evidence type="ECO:0000313" key="5">
    <source>
        <dbReference type="WBParaSite" id="TCONS_00014115.p1"/>
    </source>
</evidence>
<sequence length="625" mass="74474">SSTMEKNELAQFNPSDIFELKRISDNEQKQYDDEQRRRNKERKQRDKHYSSSVKCVKLNDSPKISNSQSSKFKCKESSEKEQKTEKKRIYDELGKEQERKEYDKYRTARKNRYDGAMSKFSNKVESNRIMLKNKRKSSDIQKQRFDKKIEMLEKEISQINLKITEYEQANLQLKTEIQNKNLKISKVEDTLHELQTEILQKDIEINIIKNKLKVGLKDEIVNIFNILLARNQYYETLFGTFVIVDKSTESLVNTFKQLIGIIAKVIQIYENKLLNDTYDCIYGDIFKYIGKFIENFENGKKTLQFVKQFSKELCLRSCEYHPPAMHLKFFNIASKSIEVICQDIVNAYSELLKFSNTIGASCEICQKILSYYKKNKSEFNKESKISMFSLLSVLYNLMDNIVFKTITAENVKKRFINVYKKIFKKENKTYSFYIKSYTNVLSEHVFAQSKELLKSVPSKTITMKSAEIFAAHNKTNCLFERMTNDEFNEFFKNHSKVTKLLKNDLKIMMKKINKIITKFTSQQRKNKFFNHQLKFWNNQIKKKESKSKKILKKIKKYFVKQFNEKNDFNDILSELYNDDKYFLFKSTNNKQYFFKYWTISQNMILIINNVLILTMKNKKAIKMLQ</sequence>
<accession>A0AAF5DJK6</accession>
<keyword evidence="3" id="KW-0812">Transmembrane</keyword>
<feature type="compositionally biased region" description="Basic and acidic residues" evidence="2">
    <location>
        <begin position="73"/>
        <end position="92"/>
    </location>
</feature>
<keyword evidence="3" id="KW-0472">Membrane</keyword>
<dbReference type="WBParaSite" id="TCONS_00014115.p1">
    <property type="protein sequence ID" value="TCONS_00014115.p1"/>
    <property type="gene ID" value="XLOC_009322"/>
</dbReference>
<keyword evidence="3" id="KW-1133">Transmembrane helix</keyword>
<proteinExistence type="predicted"/>
<evidence type="ECO:0000256" key="3">
    <source>
        <dbReference type="SAM" id="Phobius"/>
    </source>
</evidence>
<keyword evidence="1" id="KW-0175">Coiled coil</keyword>
<feature type="coiled-coil region" evidence="1">
    <location>
        <begin position="142"/>
        <end position="197"/>
    </location>
</feature>
<dbReference type="AlphaFoldDB" id="A0AAF5DJK6"/>
<evidence type="ECO:0000313" key="4">
    <source>
        <dbReference type="Proteomes" id="UP000035681"/>
    </source>
</evidence>
<feature type="compositionally biased region" description="Basic and acidic residues" evidence="2">
    <location>
        <begin position="18"/>
        <end position="36"/>
    </location>
</feature>
<evidence type="ECO:0000256" key="2">
    <source>
        <dbReference type="SAM" id="MobiDB-lite"/>
    </source>
</evidence>
<keyword evidence="4" id="KW-1185">Reference proteome</keyword>
<feature type="region of interest" description="Disordered" evidence="2">
    <location>
        <begin position="1"/>
        <end position="92"/>
    </location>
</feature>
<reference evidence="5" key="1">
    <citation type="submission" date="2024-02" db="UniProtKB">
        <authorList>
            <consortium name="WormBaseParasite"/>
        </authorList>
    </citation>
    <scope>IDENTIFICATION</scope>
</reference>
<feature type="transmembrane region" description="Helical" evidence="3">
    <location>
        <begin position="596"/>
        <end position="615"/>
    </location>
</feature>
<protein>
    <submittedName>
        <fullName evidence="5">Uncharacterized protein</fullName>
    </submittedName>
</protein>
<dbReference type="Proteomes" id="UP000035681">
    <property type="component" value="Unplaced"/>
</dbReference>
<organism evidence="4 5">
    <name type="scientific">Strongyloides stercoralis</name>
    <name type="common">Threadworm</name>
    <dbReference type="NCBI Taxonomy" id="6248"/>
    <lineage>
        <taxon>Eukaryota</taxon>
        <taxon>Metazoa</taxon>
        <taxon>Ecdysozoa</taxon>
        <taxon>Nematoda</taxon>
        <taxon>Chromadorea</taxon>
        <taxon>Rhabditida</taxon>
        <taxon>Tylenchina</taxon>
        <taxon>Panagrolaimomorpha</taxon>
        <taxon>Strongyloidoidea</taxon>
        <taxon>Strongyloididae</taxon>
        <taxon>Strongyloides</taxon>
    </lineage>
</organism>
<evidence type="ECO:0000256" key="1">
    <source>
        <dbReference type="SAM" id="Coils"/>
    </source>
</evidence>